<protein>
    <submittedName>
        <fullName evidence="1">Uncharacterized protein</fullName>
    </submittedName>
</protein>
<accession>A0ACC2FXM3</accession>
<dbReference type="Proteomes" id="UP001157502">
    <property type="component" value="Chromosome 20"/>
</dbReference>
<evidence type="ECO:0000313" key="1">
    <source>
        <dbReference type="EMBL" id="KAJ7996088.1"/>
    </source>
</evidence>
<dbReference type="EMBL" id="CM055747">
    <property type="protein sequence ID" value="KAJ7996088.1"/>
    <property type="molecule type" value="Genomic_DNA"/>
</dbReference>
<organism evidence="1 2">
    <name type="scientific">Dallia pectoralis</name>
    <name type="common">Alaska blackfish</name>
    <dbReference type="NCBI Taxonomy" id="75939"/>
    <lineage>
        <taxon>Eukaryota</taxon>
        <taxon>Metazoa</taxon>
        <taxon>Chordata</taxon>
        <taxon>Craniata</taxon>
        <taxon>Vertebrata</taxon>
        <taxon>Euteleostomi</taxon>
        <taxon>Actinopterygii</taxon>
        <taxon>Neopterygii</taxon>
        <taxon>Teleostei</taxon>
        <taxon>Protacanthopterygii</taxon>
        <taxon>Esociformes</taxon>
        <taxon>Umbridae</taxon>
        <taxon>Dallia</taxon>
    </lineage>
</organism>
<evidence type="ECO:0000313" key="2">
    <source>
        <dbReference type="Proteomes" id="UP001157502"/>
    </source>
</evidence>
<proteinExistence type="predicted"/>
<reference evidence="1" key="1">
    <citation type="submission" date="2021-05" db="EMBL/GenBank/DDBJ databases">
        <authorList>
            <person name="Pan Q."/>
            <person name="Jouanno E."/>
            <person name="Zahm M."/>
            <person name="Klopp C."/>
            <person name="Cabau C."/>
            <person name="Louis A."/>
            <person name="Berthelot C."/>
            <person name="Parey E."/>
            <person name="Roest Crollius H."/>
            <person name="Montfort J."/>
            <person name="Robinson-Rechavi M."/>
            <person name="Bouchez O."/>
            <person name="Lampietro C."/>
            <person name="Lopez Roques C."/>
            <person name="Donnadieu C."/>
            <person name="Postlethwait J."/>
            <person name="Bobe J."/>
            <person name="Dillon D."/>
            <person name="Chandos A."/>
            <person name="von Hippel F."/>
            <person name="Guiguen Y."/>
        </authorList>
    </citation>
    <scope>NUCLEOTIDE SEQUENCE</scope>
    <source>
        <strain evidence="1">YG-Jan2019</strain>
    </source>
</reference>
<gene>
    <name evidence="1" type="ORF">DPEC_G00233450</name>
</gene>
<comment type="caution">
    <text evidence="1">The sequence shown here is derived from an EMBL/GenBank/DDBJ whole genome shotgun (WGS) entry which is preliminary data.</text>
</comment>
<name>A0ACC2FXM3_DALPE</name>
<sequence>MRSSGHVCLECCGHLETLLLKDPHGVLRAHGQRKKVLDKEKKASIDHDAGSQVSSHLTPETEHLKQQIITSPDSEGKKSEKPSLLQECSSGVLMKNRQPILSLRAKRNGVRISGMQAGAIGRPLFGGALSATIPHSAKDISELREIPDNQEVFAHCHTDQSIIVELLEFQSNVQNEDAARYHFEDVAGSNKASDPGTSEVRTVVALPKSQLSLEECSSAWLLTGTQCVAKFNEEAKNTVTIYLGLFRLPQFSTDVLVTFNDPLSISLNSSSAVGLGGDQQVGTEPWTLNNFQCLLKSVTLHDPGVFG</sequence>
<keyword evidence="2" id="KW-1185">Reference proteome</keyword>